<dbReference type="EMBL" id="BK029940">
    <property type="protein sequence ID" value="DAD55690.1"/>
    <property type="molecule type" value="Genomic_DNA"/>
</dbReference>
<sequence>MKLTTHLLLIHTKQNENTKIVLTETVVKMFL</sequence>
<name>A0A8D9UHM5_9VIRU</name>
<evidence type="ECO:0000313" key="1">
    <source>
        <dbReference type="EMBL" id="DAD55690.1"/>
    </source>
</evidence>
<organism evidence="1">
    <name type="scientific">Bacteriophage sp</name>
    <dbReference type="NCBI Taxonomy" id="38018"/>
    <lineage>
        <taxon>Viruses</taxon>
    </lineage>
</organism>
<accession>A0A8D9UHM5</accession>
<reference evidence="1" key="1">
    <citation type="journal article" date="2021" name="Proc. Natl. Acad. Sci. U.S.A.">
        <title>A Catalog of Tens of Thousands of Viruses from Human Metagenomes Reveals Hidden Associations with Chronic Diseases.</title>
        <authorList>
            <person name="Tisza M.J."/>
            <person name="Buck C.B."/>
        </authorList>
    </citation>
    <scope>NUCLEOTIDE SEQUENCE</scope>
    <source>
        <strain evidence="1">CtOZu12</strain>
    </source>
</reference>
<protein>
    <submittedName>
        <fullName evidence="1">Uncharacterized protein</fullName>
    </submittedName>
</protein>
<proteinExistence type="predicted"/>